<dbReference type="RefSeq" id="WP_155341373.1">
    <property type="nucleotide sequence ID" value="NZ_BAAABN010000014.1"/>
</dbReference>
<organism evidence="4 5">
    <name type="scientific">Acrocarpospora corrugata</name>
    <dbReference type="NCBI Taxonomy" id="35763"/>
    <lineage>
        <taxon>Bacteria</taxon>
        <taxon>Bacillati</taxon>
        <taxon>Actinomycetota</taxon>
        <taxon>Actinomycetes</taxon>
        <taxon>Streptosporangiales</taxon>
        <taxon>Streptosporangiaceae</taxon>
        <taxon>Acrocarpospora</taxon>
    </lineage>
</organism>
<feature type="region of interest" description="Disordered" evidence="1">
    <location>
        <begin position="109"/>
        <end position="135"/>
    </location>
</feature>
<feature type="compositionally biased region" description="Low complexity" evidence="1">
    <location>
        <begin position="115"/>
        <end position="126"/>
    </location>
</feature>
<feature type="transmembrane region" description="Helical" evidence="2">
    <location>
        <begin position="174"/>
        <end position="201"/>
    </location>
</feature>
<keyword evidence="2" id="KW-0472">Membrane</keyword>
<dbReference type="OrthoDB" id="3819655at2"/>
<evidence type="ECO:0000313" key="5">
    <source>
        <dbReference type="Proteomes" id="UP000334990"/>
    </source>
</evidence>
<sequence length="202" mass="21531">MTYRSTASWIFGWVWLVFAALNTADLIIRGTLPAALVVGAVLGLITYLVFVLSLRPATITEEGGVRIRNPFRTVYLPWNTVDAVEVSNAITITAGDLAVRCWTPQPSARERAKAARQGGSAGRSGRYPSREPVRSKGERAAAAAMAGRTHADWVAEQIRDLAERNKRKATGEATVIWSPYSIAASAAAAILVVAAVVALVAG</sequence>
<protein>
    <submittedName>
        <fullName evidence="4">Membrane protein</fullName>
    </submittedName>
</protein>
<feature type="domain" description="Low molecular weight protein antigen 6 PH" evidence="3">
    <location>
        <begin position="55"/>
        <end position="86"/>
    </location>
</feature>
<comment type="caution">
    <text evidence="4">The sequence shown here is derived from an EMBL/GenBank/DDBJ whole genome shotgun (WGS) entry which is preliminary data.</text>
</comment>
<keyword evidence="2" id="KW-0812">Transmembrane</keyword>
<dbReference type="Pfam" id="PF10756">
    <property type="entry name" value="bPH_6"/>
    <property type="match status" value="1"/>
</dbReference>
<feature type="transmembrane region" description="Helical" evidence="2">
    <location>
        <begin position="34"/>
        <end position="54"/>
    </location>
</feature>
<feature type="transmembrane region" description="Helical" evidence="2">
    <location>
        <begin position="7"/>
        <end position="28"/>
    </location>
</feature>
<proteinExistence type="predicted"/>
<dbReference type="AlphaFoldDB" id="A0A5M3W8G3"/>
<dbReference type="InterPro" id="IPR019692">
    <property type="entry name" value="CFP-6_PH"/>
</dbReference>
<evidence type="ECO:0000256" key="1">
    <source>
        <dbReference type="SAM" id="MobiDB-lite"/>
    </source>
</evidence>
<evidence type="ECO:0000256" key="2">
    <source>
        <dbReference type="SAM" id="Phobius"/>
    </source>
</evidence>
<keyword evidence="2" id="KW-1133">Transmembrane helix</keyword>
<dbReference type="Proteomes" id="UP000334990">
    <property type="component" value="Unassembled WGS sequence"/>
</dbReference>
<reference evidence="4 5" key="1">
    <citation type="submission" date="2019-10" db="EMBL/GenBank/DDBJ databases">
        <title>Whole genome shotgun sequence of Acrocarpospora corrugata NBRC 13972.</title>
        <authorList>
            <person name="Ichikawa N."/>
            <person name="Kimura A."/>
            <person name="Kitahashi Y."/>
            <person name="Komaki H."/>
            <person name="Oguchi A."/>
        </authorList>
    </citation>
    <scope>NUCLEOTIDE SEQUENCE [LARGE SCALE GENOMIC DNA]</scope>
    <source>
        <strain evidence="4 5">NBRC 13972</strain>
    </source>
</reference>
<evidence type="ECO:0000313" key="4">
    <source>
        <dbReference type="EMBL" id="GES05365.1"/>
    </source>
</evidence>
<accession>A0A5M3W8G3</accession>
<keyword evidence="5" id="KW-1185">Reference proteome</keyword>
<evidence type="ECO:0000259" key="3">
    <source>
        <dbReference type="Pfam" id="PF10756"/>
    </source>
</evidence>
<name>A0A5M3W8G3_9ACTN</name>
<dbReference type="EMBL" id="BLAD01000098">
    <property type="protein sequence ID" value="GES05365.1"/>
    <property type="molecule type" value="Genomic_DNA"/>
</dbReference>
<gene>
    <name evidence="4" type="ORF">Acor_74330</name>
</gene>